<feature type="non-terminal residue" evidence="1">
    <location>
        <position position="67"/>
    </location>
</feature>
<dbReference type="EMBL" id="AOME01000092">
    <property type="protein sequence ID" value="EMA48414.1"/>
    <property type="molecule type" value="Genomic_DNA"/>
</dbReference>
<dbReference type="AlphaFoldDB" id="M0MUG7"/>
<gene>
    <name evidence="1" type="ORF">C450_19761</name>
</gene>
<proteinExistence type="predicted"/>
<evidence type="ECO:0000313" key="2">
    <source>
        <dbReference type="Proteomes" id="UP000011625"/>
    </source>
</evidence>
<dbReference type="Proteomes" id="UP000011625">
    <property type="component" value="Unassembled WGS sequence"/>
</dbReference>
<sequence length="67" mass="7419">MLPITDFLSCTDPLDEFDSLSYHQTQHAKTYVTGLAAGRSKTVTGIAREVLPAQGDRALNKFLTEYD</sequence>
<accession>M0MUG7</accession>
<keyword evidence="2" id="KW-1185">Reference proteome</keyword>
<evidence type="ECO:0000313" key="1">
    <source>
        <dbReference type="EMBL" id="EMA48414.1"/>
    </source>
</evidence>
<name>M0MUG7_9EURY</name>
<reference evidence="1 2" key="1">
    <citation type="journal article" date="2014" name="PLoS Genet.">
        <title>Phylogenetically driven sequencing of extremely halophilic archaea reveals strategies for static and dynamic osmo-response.</title>
        <authorList>
            <person name="Becker E.A."/>
            <person name="Seitzer P.M."/>
            <person name="Tritt A."/>
            <person name="Larsen D."/>
            <person name="Krusor M."/>
            <person name="Yao A.I."/>
            <person name="Wu D."/>
            <person name="Madern D."/>
            <person name="Eisen J.A."/>
            <person name="Darling A.E."/>
            <person name="Facciotti M.T."/>
        </authorList>
    </citation>
    <scope>NUCLEOTIDE SEQUENCE [LARGE SCALE GENOMIC DNA]</scope>
    <source>
        <strain evidence="1 2">DSM 8989</strain>
    </source>
</reference>
<organism evidence="1 2">
    <name type="scientific">Halococcus salifodinae DSM 8989</name>
    <dbReference type="NCBI Taxonomy" id="1227456"/>
    <lineage>
        <taxon>Archaea</taxon>
        <taxon>Methanobacteriati</taxon>
        <taxon>Methanobacteriota</taxon>
        <taxon>Stenosarchaea group</taxon>
        <taxon>Halobacteria</taxon>
        <taxon>Halobacteriales</taxon>
        <taxon>Halococcaceae</taxon>
        <taxon>Halococcus</taxon>
    </lineage>
</organism>
<protein>
    <submittedName>
        <fullName evidence="1">Transposase ISHwa4</fullName>
    </submittedName>
</protein>
<comment type="caution">
    <text evidence="1">The sequence shown here is derived from an EMBL/GenBank/DDBJ whole genome shotgun (WGS) entry which is preliminary data.</text>
</comment>
<dbReference type="STRING" id="1227456.C450_19761"/>